<dbReference type="Proteomes" id="UP001162155">
    <property type="component" value="Unassembled WGS sequence"/>
</dbReference>
<dbReference type="RefSeq" id="WP_057456680.1">
    <property type="nucleotide sequence ID" value="NZ_JAFFRY010000079.1"/>
</dbReference>
<name>A0A0Q0A2H7_PSESX</name>
<accession>A0A0Q0A2H7</accession>
<proteinExistence type="predicted"/>
<gene>
    <name evidence="1" type="ORF">JW322_26465</name>
</gene>
<dbReference type="AlphaFoldDB" id="A0A0Q0A2H7"/>
<dbReference type="EMBL" id="JAFFRZ010000001">
    <property type="protein sequence ID" value="MDH4625215.1"/>
    <property type="molecule type" value="Genomic_DNA"/>
</dbReference>
<sequence>MNNKLNKAFKDYMRSGSLDEMKDAESAKLMQDSNIVFPAKTMSHDDLISELQNEMAAARKKDIVESFIVGLENGETQKRAALSAYAIMLNFPKHKFTSSEGIRCDICNTLKQQKVDFTFCNIVRYMCGTTISGLPEQMYFFLRESNNERPFQVNSVSALASVLGTIRSSNADDTPVILEKRIRSSLNIKMSKEESRGLLDLLGHIGVLESPEHKGFIESFKNLGHVPRKSRSTDWSYPVDFWKGEYSVNEEAVEFWFGDYLKRLSQ</sequence>
<organism evidence="1 2">
    <name type="scientific">Pseudomonas syringae pv. papulans</name>
    <dbReference type="NCBI Taxonomy" id="83963"/>
    <lineage>
        <taxon>Bacteria</taxon>
        <taxon>Pseudomonadati</taxon>
        <taxon>Pseudomonadota</taxon>
        <taxon>Gammaproteobacteria</taxon>
        <taxon>Pseudomonadales</taxon>
        <taxon>Pseudomonadaceae</taxon>
        <taxon>Pseudomonas</taxon>
        <taxon>Pseudomonas syringae</taxon>
    </lineage>
</organism>
<reference evidence="1" key="1">
    <citation type="submission" date="2021-02" db="EMBL/GenBank/DDBJ databases">
        <title>Genome analysis of blister spot of apple pathogen from New York area.</title>
        <authorList>
            <person name="Kandel P."/>
            <person name="Hockett K.L."/>
            <person name="Santander R."/>
            <person name="Acimovic S."/>
        </authorList>
    </citation>
    <scope>NUCLEOTIDE SEQUENCE</scope>
    <source>
        <strain evidence="1">PSP1</strain>
    </source>
</reference>
<protein>
    <submittedName>
        <fullName evidence="1">Uncharacterized protein</fullName>
    </submittedName>
</protein>
<evidence type="ECO:0000313" key="2">
    <source>
        <dbReference type="Proteomes" id="UP001162155"/>
    </source>
</evidence>
<evidence type="ECO:0000313" key="1">
    <source>
        <dbReference type="EMBL" id="MDH4625215.1"/>
    </source>
</evidence>
<comment type="caution">
    <text evidence="1">The sequence shown here is derived from an EMBL/GenBank/DDBJ whole genome shotgun (WGS) entry which is preliminary data.</text>
</comment>